<organism evidence="2 3">
    <name type="scientific">Electrophorus voltai</name>
    <dbReference type="NCBI Taxonomy" id="2609070"/>
    <lineage>
        <taxon>Eukaryota</taxon>
        <taxon>Metazoa</taxon>
        <taxon>Chordata</taxon>
        <taxon>Craniata</taxon>
        <taxon>Vertebrata</taxon>
        <taxon>Euteleostomi</taxon>
        <taxon>Actinopterygii</taxon>
        <taxon>Neopterygii</taxon>
        <taxon>Teleostei</taxon>
        <taxon>Ostariophysi</taxon>
        <taxon>Gymnotiformes</taxon>
        <taxon>Gymnotoidei</taxon>
        <taxon>Gymnotidae</taxon>
        <taxon>Electrophorus</taxon>
    </lineage>
</organism>
<dbReference type="Proteomes" id="UP001239994">
    <property type="component" value="Unassembled WGS sequence"/>
</dbReference>
<reference evidence="2" key="1">
    <citation type="submission" date="2023-03" db="EMBL/GenBank/DDBJ databases">
        <title>Electrophorus voltai genome.</title>
        <authorList>
            <person name="Bian C."/>
        </authorList>
    </citation>
    <scope>NUCLEOTIDE SEQUENCE</scope>
    <source>
        <strain evidence="2">CB-2022</strain>
        <tissue evidence="2">Muscle</tissue>
    </source>
</reference>
<keyword evidence="3" id="KW-1185">Reference proteome</keyword>
<feature type="compositionally biased region" description="Polar residues" evidence="1">
    <location>
        <begin position="108"/>
        <end position="127"/>
    </location>
</feature>
<evidence type="ECO:0000313" key="2">
    <source>
        <dbReference type="EMBL" id="KAK1798066.1"/>
    </source>
</evidence>
<name>A0AAD8ZFF4_9TELE</name>
<sequence length="136" mass="15237">MEDGLSDEQCSEQLEPAHLELLQLCEQKCEQQELACVRGKQVDQYLLRWQMLLSAHSMQLSELITLLDQEAAIEICKMLLFVLQVAVAEARLYTSLTSPIIQHSQCCSDPKTNSSPDADPGNTSLTLKESKNELTN</sequence>
<comment type="caution">
    <text evidence="2">The sequence shown here is derived from an EMBL/GenBank/DDBJ whole genome shotgun (WGS) entry which is preliminary data.</text>
</comment>
<dbReference type="AlphaFoldDB" id="A0AAD8ZFF4"/>
<evidence type="ECO:0000313" key="3">
    <source>
        <dbReference type="Proteomes" id="UP001239994"/>
    </source>
</evidence>
<dbReference type="EMBL" id="JAROKS010000012">
    <property type="protein sequence ID" value="KAK1798066.1"/>
    <property type="molecule type" value="Genomic_DNA"/>
</dbReference>
<accession>A0AAD8ZFF4</accession>
<feature type="region of interest" description="Disordered" evidence="1">
    <location>
        <begin position="108"/>
        <end position="136"/>
    </location>
</feature>
<gene>
    <name evidence="2" type="ORF">P4O66_000565</name>
</gene>
<proteinExistence type="predicted"/>
<protein>
    <submittedName>
        <fullName evidence="2">Uncharacterized protein</fullName>
    </submittedName>
</protein>
<evidence type="ECO:0000256" key="1">
    <source>
        <dbReference type="SAM" id="MobiDB-lite"/>
    </source>
</evidence>